<feature type="region of interest" description="Disordered" evidence="1">
    <location>
        <begin position="1225"/>
        <end position="1254"/>
    </location>
</feature>
<dbReference type="OrthoDB" id="2591260at2759"/>
<evidence type="ECO:0000256" key="1">
    <source>
        <dbReference type="SAM" id="MobiDB-lite"/>
    </source>
</evidence>
<dbReference type="EMBL" id="MU154534">
    <property type="protein sequence ID" value="KAF9499038.1"/>
    <property type="molecule type" value="Genomic_DNA"/>
</dbReference>
<gene>
    <name evidence="2" type="ORF">BDN71DRAFT_1442522</name>
</gene>
<dbReference type="InterPro" id="IPR016024">
    <property type="entry name" value="ARM-type_fold"/>
</dbReference>
<evidence type="ECO:0000313" key="3">
    <source>
        <dbReference type="Proteomes" id="UP000807025"/>
    </source>
</evidence>
<accession>A0A9P6A340</accession>
<keyword evidence="3" id="KW-1185">Reference proteome</keyword>
<proteinExistence type="predicted"/>
<reference evidence="2" key="1">
    <citation type="submission" date="2020-11" db="EMBL/GenBank/DDBJ databases">
        <authorList>
            <consortium name="DOE Joint Genome Institute"/>
            <person name="Ahrendt S."/>
            <person name="Riley R."/>
            <person name="Andreopoulos W."/>
            <person name="Labutti K."/>
            <person name="Pangilinan J."/>
            <person name="Ruiz-Duenas F.J."/>
            <person name="Barrasa J.M."/>
            <person name="Sanchez-Garcia M."/>
            <person name="Camarero S."/>
            <person name="Miyauchi S."/>
            <person name="Serrano A."/>
            <person name="Linde D."/>
            <person name="Babiker R."/>
            <person name="Drula E."/>
            <person name="Ayuso-Fernandez I."/>
            <person name="Pacheco R."/>
            <person name="Padilla G."/>
            <person name="Ferreira P."/>
            <person name="Barriuso J."/>
            <person name="Kellner H."/>
            <person name="Castanera R."/>
            <person name="Alfaro M."/>
            <person name="Ramirez L."/>
            <person name="Pisabarro A.G."/>
            <person name="Kuo A."/>
            <person name="Tritt A."/>
            <person name="Lipzen A."/>
            <person name="He G."/>
            <person name="Yan M."/>
            <person name="Ng V."/>
            <person name="Cullen D."/>
            <person name="Martin F."/>
            <person name="Rosso M.-N."/>
            <person name="Henrissat B."/>
            <person name="Hibbett D."/>
            <person name="Martinez A.T."/>
            <person name="Grigoriev I.V."/>
        </authorList>
    </citation>
    <scope>NUCLEOTIDE SEQUENCE</scope>
    <source>
        <strain evidence="2">ATCC 90797</strain>
    </source>
</reference>
<protein>
    <recommendedName>
        <fullName evidence="4">Telomere-associated protein Rif1 N-terminal domain-containing protein</fullName>
    </recommendedName>
</protein>
<sequence>MMSLPTPPSTSHREKETDAPAGSRVVWSQTHQYHCLTSPPRFAPSKTVAATPKSILKRRTYSTLTVDVAEQRETTPEPSDPLADLTYLQSTVSKIIALETPVRELIEAYSVLAARLRSCIPTAGPVDSSWPLFRPLRKNRVALTDAIVRDLGRALEEPPQSEEPAELCQERCLLPSPAKSPRKRGGLSAEQVKHARDVCHTCHAVMRLLALVFTTPALYNIFKDLQLDSMLTQVLAIPLADTLPTPNARKTYALAIWLLSAQRLPSDILLPARDRIAYALRRGIDGELGKEGKKGSVSDGLKAIHDLSLHHPETFVPAFTELLPSVLAALLGPTLTLRVQACHALGGFAYAVASIERCQLHTRISTTVADFFTEGMPAAVSASPVKSPSKSPSKDPPLIRTLRTTLLATEPQHPAQGPTWALCVLANLIVLIGPALYTSARLERSVRAMLAVGMRTKRSSVRAVLCLVWRCLAWVYFQPPLLPDPDSESEVEEEDDDDALKKPDVRGTFWDLTSAYKDMGCGVNLIYALLSDPNTRDEERLERAFGMLKAMLKRGGTTREEAMLLLRRLCSSDTEADDGFDMKRMLPPSLFSANPGLLSVDYKNLATVVKPMFGDCLQVDDITPLTREELARESILNELLEIWKEGFKCVEMPDRADPPEDIVATWEGVVKANVAFSQDSGDDDATAEFAIRAVNVLTGLLQDEGLDVRVKQQVLSPGPPASSPVKRLRKPVEVNERTNASLLITIVHSLWTYLQQSMPRELLGDAAKEMLSGMWTVEHRLASEARAEWASLCADVLLVCEGCSVDVFWSRASNWAEEDVRVSWEAFTERWRRDSKAGWEGAVALLNIPFESGKAWELRLPEVELWENLLTYAVNSALDYGHEAGHVLDQVAGAMMRSYDPSSSLIIRIADILLSQLNISEARELPCTLLQFVNETLRSSYPPEPRNTVHIMWVVRALTDVLESCPLEMVMELMELVGEGLGVWVSDECSALPLDDYAYNIAIMYEMVLATTRPLPVAEDLVERLSPFLESALQGRSDKPASVCDALREVWDGKYSMASIPAAAWPVSIQEFFGLATLPQEQDLGEDPLPATATIVEREESPQVLEPTVILQIPSTPVRTRSAARPLVPTSEPVFCFAPLQSPRSPGAATPLLIPSTPTRTPLLKSKRRLSPGSALTMSPSKRRRLEAENKENESPVVIASVMERILNQTPVSAKPMKRVMRDEDDEDEEIHHRVLKKSKSFPPSSHHDDEEESMVEAQLLPSVHDDVFSSRSRSVGSQLKRKLVFDSVEVPSLRDAYGLGLSRSATPKSRIRPRVSSSTCRTARRHLDSGYENKPTPVSAFTPLRDSFMTKLLGSPSPLPEIAVPDSDDSIMADDALQKSSSDVPSSDDFLGVVTPHRLISPPPRRSAFNDDPPSDDSVIGSSPTRHVAARRLSRQNSNPLQRPAIISMETL</sequence>
<dbReference type="Proteomes" id="UP000807025">
    <property type="component" value="Unassembled WGS sequence"/>
</dbReference>
<feature type="region of interest" description="Disordered" evidence="1">
    <location>
        <begin position="1378"/>
        <end position="1453"/>
    </location>
</feature>
<feature type="region of interest" description="Disordered" evidence="1">
    <location>
        <begin position="1"/>
        <end position="23"/>
    </location>
</feature>
<evidence type="ECO:0000313" key="2">
    <source>
        <dbReference type="EMBL" id="KAF9499038.1"/>
    </source>
</evidence>
<feature type="region of interest" description="Disordered" evidence="1">
    <location>
        <begin position="1146"/>
        <end position="1192"/>
    </location>
</feature>
<comment type="caution">
    <text evidence="2">The sequence shown here is derived from an EMBL/GenBank/DDBJ whole genome shotgun (WGS) entry which is preliminary data.</text>
</comment>
<dbReference type="SUPFAM" id="SSF48371">
    <property type="entry name" value="ARM repeat"/>
    <property type="match status" value="1"/>
</dbReference>
<name>A0A9P6A340_PLEER</name>
<evidence type="ECO:0008006" key="4">
    <source>
        <dbReference type="Google" id="ProtNLM"/>
    </source>
</evidence>
<organism evidence="2 3">
    <name type="scientific">Pleurotus eryngii</name>
    <name type="common">Boletus of the steppes</name>
    <dbReference type="NCBI Taxonomy" id="5323"/>
    <lineage>
        <taxon>Eukaryota</taxon>
        <taxon>Fungi</taxon>
        <taxon>Dikarya</taxon>
        <taxon>Basidiomycota</taxon>
        <taxon>Agaricomycotina</taxon>
        <taxon>Agaricomycetes</taxon>
        <taxon>Agaricomycetidae</taxon>
        <taxon>Agaricales</taxon>
        <taxon>Pleurotineae</taxon>
        <taxon>Pleurotaceae</taxon>
        <taxon>Pleurotus</taxon>
    </lineage>
</organism>